<dbReference type="Gene3D" id="3.40.50.720">
    <property type="entry name" value="NAD(P)-binding Rossmann-like Domain"/>
    <property type="match status" value="1"/>
</dbReference>
<comment type="similarity">
    <text evidence="1">Belongs to the UDP-glucose/GDP-mannose dehydrogenase family.</text>
</comment>
<evidence type="ECO:0000313" key="4">
    <source>
        <dbReference type="EMBL" id="CAB4954391.1"/>
    </source>
</evidence>
<reference evidence="4" key="1">
    <citation type="submission" date="2020-05" db="EMBL/GenBank/DDBJ databases">
        <authorList>
            <person name="Chiriac C."/>
            <person name="Salcher M."/>
            <person name="Ghai R."/>
            <person name="Kavagutti S V."/>
        </authorList>
    </citation>
    <scope>NUCLEOTIDE SEQUENCE</scope>
</reference>
<dbReference type="Gene3D" id="1.10.1040.10">
    <property type="entry name" value="N-(1-d-carboxylethyl)-l-norvaline Dehydrogenase, domain 2"/>
    <property type="match status" value="1"/>
</dbReference>
<dbReference type="InterPro" id="IPR008927">
    <property type="entry name" value="6-PGluconate_DH-like_C_sf"/>
</dbReference>
<proteinExistence type="inferred from homology"/>
<organism evidence="4">
    <name type="scientific">freshwater metagenome</name>
    <dbReference type="NCBI Taxonomy" id="449393"/>
    <lineage>
        <taxon>unclassified sequences</taxon>
        <taxon>metagenomes</taxon>
        <taxon>ecological metagenomes</taxon>
    </lineage>
</organism>
<feature type="domain" description="UDP-glucose/GDP-mannose dehydrogenase dimerisation" evidence="2">
    <location>
        <begin position="159"/>
        <end position="252"/>
    </location>
</feature>
<protein>
    <submittedName>
        <fullName evidence="4">Unannotated protein</fullName>
    </submittedName>
</protein>
<dbReference type="PANTHER" id="PTHR43750">
    <property type="entry name" value="UDP-GLUCOSE 6-DEHYDROGENASE TUAD"/>
    <property type="match status" value="1"/>
</dbReference>
<accession>A0A6J7KG68</accession>
<dbReference type="InterPro" id="IPR001732">
    <property type="entry name" value="UDP-Glc/GDP-Man_DH_N"/>
</dbReference>
<dbReference type="PANTHER" id="PTHR43750:SF3">
    <property type="entry name" value="UDP-GLUCOSE 6-DEHYDROGENASE TUAD"/>
    <property type="match status" value="1"/>
</dbReference>
<dbReference type="AlphaFoldDB" id="A0A6J7KG68"/>
<evidence type="ECO:0000259" key="3">
    <source>
        <dbReference type="Pfam" id="PF03721"/>
    </source>
</evidence>
<dbReference type="GO" id="GO:0016616">
    <property type="term" value="F:oxidoreductase activity, acting on the CH-OH group of donors, NAD or NADP as acceptor"/>
    <property type="evidence" value="ECO:0007669"/>
    <property type="project" value="InterPro"/>
</dbReference>
<gene>
    <name evidence="4" type="ORF">UFOPK3733_02065</name>
</gene>
<dbReference type="InterPro" id="IPR013328">
    <property type="entry name" value="6PGD_dom2"/>
</dbReference>
<dbReference type="SUPFAM" id="SSF48179">
    <property type="entry name" value="6-phosphogluconate dehydrogenase C-terminal domain-like"/>
    <property type="match status" value="1"/>
</dbReference>
<sequence length="263" mass="28534">MRIGITGLGHVGRSIRAGLPTDVEVITFDIAEGGSYPGDEMATVDLEFICVGTPARPEGSCDISQVETALTQSTAPLILLKSTVPPSTTDSLVERTKRRIAFSPEFFGEGPMSSPFWNDRDAIGFTIVGGDAQTVDDTISVLQMLEPSSHRFFRCTATEAELIKYFENSYLAAKVALFNEFFDLTLAVGADWDRTREGLLLDPRIGESHTVVTEERGFGGRCFPKDTAALLDFADSIGVDLTILRAAVSSNNKIKSGDGSRRR</sequence>
<dbReference type="Pfam" id="PF00984">
    <property type="entry name" value="UDPG_MGDP_dh"/>
    <property type="match status" value="1"/>
</dbReference>
<evidence type="ECO:0000256" key="1">
    <source>
        <dbReference type="ARBA" id="ARBA00006601"/>
    </source>
</evidence>
<name>A0A6J7KG68_9ZZZZ</name>
<dbReference type="SUPFAM" id="SSF51735">
    <property type="entry name" value="NAD(P)-binding Rossmann-fold domains"/>
    <property type="match status" value="1"/>
</dbReference>
<feature type="domain" description="UDP-glucose/GDP-mannose dehydrogenase N-terminal" evidence="3">
    <location>
        <begin position="40"/>
        <end position="120"/>
    </location>
</feature>
<dbReference type="EMBL" id="CAFBNC010000152">
    <property type="protein sequence ID" value="CAB4954391.1"/>
    <property type="molecule type" value="Genomic_DNA"/>
</dbReference>
<dbReference type="InterPro" id="IPR036291">
    <property type="entry name" value="NAD(P)-bd_dom_sf"/>
</dbReference>
<dbReference type="InterPro" id="IPR014026">
    <property type="entry name" value="UDP-Glc/GDP-Man_DH_dimer"/>
</dbReference>
<evidence type="ECO:0000259" key="2">
    <source>
        <dbReference type="Pfam" id="PF00984"/>
    </source>
</evidence>
<dbReference type="GO" id="GO:0051287">
    <property type="term" value="F:NAD binding"/>
    <property type="evidence" value="ECO:0007669"/>
    <property type="project" value="InterPro"/>
</dbReference>
<dbReference type="Pfam" id="PF03721">
    <property type="entry name" value="UDPG_MGDP_dh_N"/>
    <property type="match status" value="1"/>
</dbReference>